<dbReference type="PANTHER" id="PTHR43386">
    <property type="entry name" value="OLIGOPEPTIDE TRANSPORT SYSTEM PERMEASE PROTEIN APPC"/>
    <property type="match status" value="1"/>
</dbReference>
<protein>
    <submittedName>
        <fullName evidence="12">Oligopeptide transport system permease protein</fullName>
    </submittedName>
</protein>
<evidence type="ECO:0000256" key="4">
    <source>
        <dbReference type="ARBA" id="ARBA00022692"/>
    </source>
</evidence>
<dbReference type="GO" id="GO:0005886">
    <property type="term" value="C:plasma membrane"/>
    <property type="evidence" value="ECO:0007669"/>
    <property type="project" value="UniProtKB-SubCell"/>
</dbReference>
<dbReference type="Proteomes" id="UP000245793">
    <property type="component" value="Unassembled WGS sequence"/>
</dbReference>
<gene>
    <name evidence="12" type="ORF">C7381_10372</name>
</gene>
<dbReference type="GO" id="GO:0015833">
    <property type="term" value="P:peptide transport"/>
    <property type="evidence" value="ECO:0007669"/>
    <property type="project" value="UniProtKB-KW"/>
</dbReference>
<dbReference type="InterPro" id="IPR050366">
    <property type="entry name" value="BP-dependent_transpt_permease"/>
</dbReference>
<keyword evidence="8 10" id="KW-0472">Membrane</keyword>
<dbReference type="InterPro" id="IPR035906">
    <property type="entry name" value="MetI-like_sf"/>
</dbReference>
<evidence type="ECO:0000256" key="5">
    <source>
        <dbReference type="ARBA" id="ARBA00022856"/>
    </source>
</evidence>
<dbReference type="RefSeq" id="WP_116479858.1">
    <property type="nucleotide sequence ID" value="NZ_JBKYKF010000002.1"/>
</dbReference>
<proteinExistence type="inferred from homology"/>
<accession>A0A2U1E4F6</accession>
<feature type="domain" description="ABC transmembrane type-1" evidence="11">
    <location>
        <begin position="173"/>
        <end position="362"/>
    </location>
</feature>
<keyword evidence="2 10" id="KW-0813">Transport</keyword>
<evidence type="ECO:0000313" key="13">
    <source>
        <dbReference type="Proteomes" id="UP000245793"/>
    </source>
</evidence>
<dbReference type="Gene3D" id="1.10.3720.10">
    <property type="entry name" value="MetI-like"/>
    <property type="match status" value="1"/>
</dbReference>
<dbReference type="PROSITE" id="PS50928">
    <property type="entry name" value="ABC_TM1"/>
    <property type="match status" value="1"/>
</dbReference>
<evidence type="ECO:0000313" key="12">
    <source>
        <dbReference type="EMBL" id="PVY94834.1"/>
    </source>
</evidence>
<feature type="transmembrane region" description="Helical" evidence="10">
    <location>
        <begin position="52"/>
        <end position="70"/>
    </location>
</feature>
<sequence length="377" mass="42102">MSEKNTTPNLNNIPKEKFEFVQIDTKLHDEVIQGEAIGFFKDAMIRFRKNKAALASFIIIAILAFMAVFGPSMSKYGFAEQNVQLQNMPPRVSWLSGLSLFSGTTTKEVRTDNIEKKYKDAYIGTVSTRVVKGTEMSKIKLDPYKQNGGDDVYYWFGSDNLGRDLWTRLWRGLRVSFLISLIAMAVNILIGIIYGAISGYYGGWIDLLMQRFIEVIGGVPYLVIVILFVFYYGPGIIPIALAMCMTGWIGMSRMIRAQFLKYKEMEYVLASRTLGASDRTLIFRHILPNAAGIIITMSALEIPGAIFGESFLAYIGLGIQAPEPSIGVLLADGQKVLLQYPHLTIFPAFVISIMMIAFNLMGNGLRDAFDPTLRGIE</sequence>
<dbReference type="Pfam" id="PF12911">
    <property type="entry name" value="OppC_N"/>
    <property type="match status" value="1"/>
</dbReference>
<comment type="similarity">
    <text evidence="9">Belongs to the binding-protein-dependent transport system permease family. OppBC subfamily.</text>
</comment>
<keyword evidence="4 10" id="KW-0812">Transmembrane</keyword>
<name>A0A2U1E4F6_9FIRM</name>
<evidence type="ECO:0000256" key="6">
    <source>
        <dbReference type="ARBA" id="ARBA00022927"/>
    </source>
</evidence>
<dbReference type="InterPro" id="IPR000515">
    <property type="entry name" value="MetI-like"/>
</dbReference>
<feature type="transmembrane region" description="Helical" evidence="10">
    <location>
        <begin position="281"/>
        <end position="299"/>
    </location>
</feature>
<dbReference type="EMBL" id="QEKV01000003">
    <property type="protein sequence ID" value="PVY94834.1"/>
    <property type="molecule type" value="Genomic_DNA"/>
</dbReference>
<keyword evidence="6" id="KW-0653">Protein transport</keyword>
<keyword evidence="13" id="KW-1185">Reference proteome</keyword>
<feature type="transmembrane region" description="Helical" evidence="10">
    <location>
        <begin position="236"/>
        <end position="255"/>
    </location>
</feature>
<reference evidence="12 13" key="1">
    <citation type="submission" date="2018-04" db="EMBL/GenBank/DDBJ databases">
        <title>Genomic Encyclopedia of Type Strains, Phase IV (KMG-IV): sequencing the most valuable type-strain genomes for metagenomic binning, comparative biology and taxonomic classification.</title>
        <authorList>
            <person name="Goeker M."/>
        </authorList>
    </citation>
    <scope>NUCLEOTIDE SEQUENCE [LARGE SCALE GENOMIC DNA]</scope>
    <source>
        <strain evidence="12 13">DSM 20705</strain>
    </source>
</reference>
<evidence type="ECO:0000256" key="1">
    <source>
        <dbReference type="ARBA" id="ARBA00004651"/>
    </source>
</evidence>
<keyword evidence="3" id="KW-1003">Cell membrane</keyword>
<feature type="transmembrane region" description="Helical" evidence="10">
    <location>
        <begin position="175"/>
        <end position="200"/>
    </location>
</feature>
<comment type="caution">
    <text evidence="12">The sequence shown here is derived from an EMBL/GenBank/DDBJ whole genome shotgun (WGS) entry which is preliminary data.</text>
</comment>
<evidence type="ECO:0000256" key="9">
    <source>
        <dbReference type="ARBA" id="ARBA00024202"/>
    </source>
</evidence>
<evidence type="ECO:0000256" key="2">
    <source>
        <dbReference type="ARBA" id="ARBA00022448"/>
    </source>
</evidence>
<dbReference type="AlphaFoldDB" id="A0A2U1E4F6"/>
<organism evidence="12 13">
    <name type="scientific">Ezakiella coagulans</name>
    <dbReference type="NCBI Taxonomy" id="46507"/>
    <lineage>
        <taxon>Bacteria</taxon>
        <taxon>Bacillati</taxon>
        <taxon>Bacillota</taxon>
        <taxon>Tissierellia</taxon>
        <taxon>Ezakiella</taxon>
    </lineage>
</organism>
<evidence type="ECO:0000256" key="7">
    <source>
        <dbReference type="ARBA" id="ARBA00022989"/>
    </source>
</evidence>
<comment type="subcellular location">
    <subcellularLocation>
        <location evidence="1 10">Cell membrane</location>
        <topology evidence="1 10">Multi-pass membrane protein</topology>
    </subcellularLocation>
</comment>
<feature type="transmembrane region" description="Helical" evidence="10">
    <location>
        <begin position="212"/>
        <end position="230"/>
    </location>
</feature>
<evidence type="ECO:0000256" key="10">
    <source>
        <dbReference type="RuleBase" id="RU363032"/>
    </source>
</evidence>
<evidence type="ECO:0000259" key="11">
    <source>
        <dbReference type="PROSITE" id="PS50928"/>
    </source>
</evidence>
<evidence type="ECO:0000256" key="3">
    <source>
        <dbReference type="ARBA" id="ARBA00022475"/>
    </source>
</evidence>
<dbReference type="Pfam" id="PF00528">
    <property type="entry name" value="BPD_transp_1"/>
    <property type="match status" value="1"/>
</dbReference>
<dbReference type="PANTHER" id="PTHR43386:SF24">
    <property type="entry name" value="OLIGOPEPTIDE TRANSPORT SYSTEM PERMEASE PROTEIN AMID"/>
    <property type="match status" value="1"/>
</dbReference>
<dbReference type="GO" id="GO:0055085">
    <property type="term" value="P:transmembrane transport"/>
    <property type="evidence" value="ECO:0007669"/>
    <property type="project" value="InterPro"/>
</dbReference>
<feature type="transmembrane region" description="Helical" evidence="10">
    <location>
        <begin position="343"/>
        <end position="361"/>
    </location>
</feature>
<dbReference type="SUPFAM" id="SSF161098">
    <property type="entry name" value="MetI-like"/>
    <property type="match status" value="1"/>
</dbReference>
<dbReference type="GO" id="GO:0015031">
    <property type="term" value="P:protein transport"/>
    <property type="evidence" value="ECO:0007669"/>
    <property type="project" value="UniProtKB-KW"/>
</dbReference>
<dbReference type="CDD" id="cd06261">
    <property type="entry name" value="TM_PBP2"/>
    <property type="match status" value="1"/>
</dbReference>
<keyword evidence="5" id="KW-0571">Peptide transport</keyword>
<dbReference type="InterPro" id="IPR025966">
    <property type="entry name" value="OppC_N"/>
</dbReference>
<keyword evidence="7 10" id="KW-1133">Transmembrane helix</keyword>
<evidence type="ECO:0000256" key="8">
    <source>
        <dbReference type="ARBA" id="ARBA00023136"/>
    </source>
</evidence>